<evidence type="ECO:0000256" key="1">
    <source>
        <dbReference type="ARBA" id="ARBA00023172"/>
    </source>
</evidence>
<dbReference type="InterPro" id="IPR011010">
    <property type="entry name" value="DNA_brk_join_enz"/>
</dbReference>
<accession>A0ABW4HPF6</accession>
<gene>
    <name evidence="3" type="ORF">ACFSBH_07525</name>
</gene>
<evidence type="ECO:0000313" key="4">
    <source>
        <dbReference type="Proteomes" id="UP001597221"/>
    </source>
</evidence>
<keyword evidence="1" id="KW-0233">DNA recombination</keyword>
<dbReference type="PROSITE" id="PS51898">
    <property type="entry name" value="TYR_RECOMBINASE"/>
    <property type="match status" value="1"/>
</dbReference>
<name>A0ABW4HPF6_9BACI</name>
<dbReference type="EMBL" id="JBHUDE010000036">
    <property type="protein sequence ID" value="MFD1607499.1"/>
    <property type="molecule type" value="Genomic_DNA"/>
</dbReference>
<protein>
    <submittedName>
        <fullName evidence="3">Tyrosine-type recombinase/integrase</fullName>
    </submittedName>
</protein>
<dbReference type="Pfam" id="PF00589">
    <property type="entry name" value="Phage_integrase"/>
    <property type="match status" value="1"/>
</dbReference>
<dbReference type="Proteomes" id="UP001597221">
    <property type="component" value="Unassembled WGS sequence"/>
</dbReference>
<keyword evidence="4" id="KW-1185">Reference proteome</keyword>
<dbReference type="Gene3D" id="1.10.443.10">
    <property type="entry name" value="Intergrase catalytic core"/>
    <property type="match status" value="1"/>
</dbReference>
<dbReference type="InterPro" id="IPR002104">
    <property type="entry name" value="Integrase_catalytic"/>
</dbReference>
<dbReference type="SUPFAM" id="SSF56349">
    <property type="entry name" value="DNA breaking-rejoining enzymes"/>
    <property type="match status" value="1"/>
</dbReference>
<sequence>MQRHLSALNQFLAFYEIDVEYPTEPAETYQVTTLRSNDFISEQEMHRLLESMERPIDSAARDFLIDRNLAIVHLIRYKGLRPKEIASINMGMINLAQSTMEFNQTLYKLSGKPIEHIRAYLQTIEPLKQPRLHSQDPLFVSYNNRSQDYQYDYDREEPKRLSTRSIQEMIKDEVKLAGLRKLSAKHLRNSCILDHVRSGQDEKEVLHYFHLTHPYSLHRYKYYKDNLQDEK</sequence>
<organism evidence="3 4">
    <name type="scientific">Oceanobacillus luteolus</name>
    <dbReference type="NCBI Taxonomy" id="1274358"/>
    <lineage>
        <taxon>Bacteria</taxon>
        <taxon>Bacillati</taxon>
        <taxon>Bacillota</taxon>
        <taxon>Bacilli</taxon>
        <taxon>Bacillales</taxon>
        <taxon>Bacillaceae</taxon>
        <taxon>Oceanobacillus</taxon>
    </lineage>
</organism>
<evidence type="ECO:0000313" key="3">
    <source>
        <dbReference type="EMBL" id="MFD1607499.1"/>
    </source>
</evidence>
<reference evidence="4" key="1">
    <citation type="journal article" date="2019" name="Int. J. Syst. Evol. Microbiol.">
        <title>The Global Catalogue of Microorganisms (GCM) 10K type strain sequencing project: providing services to taxonomists for standard genome sequencing and annotation.</title>
        <authorList>
            <consortium name="The Broad Institute Genomics Platform"/>
            <consortium name="The Broad Institute Genome Sequencing Center for Infectious Disease"/>
            <person name="Wu L."/>
            <person name="Ma J."/>
        </authorList>
    </citation>
    <scope>NUCLEOTIDE SEQUENCE [LARGE SCALE GENOMIC DNA]</scope>
    <source>
        <strain evidence="4">CGMCC 1.12376</strain>
    </source>
</reference>
<feature type="domain" description="Tyr recombinase" evidence="2">
    <location>
        <begin position="35"/>
        <end position="231"/>
    </location>
</feature>
<dbReference type="InterPro" id="IPR013762">
    <property type="entry name" value="Integrase-like_cat_sf"/>
</dbReference>
<evidence type="ECO:0000259" key="2">
    <source>
        <dbReference type="PROSITE" id="PS51898"/>
    </source>
</evidence>
<proteinExistence type="predicted"/>
<comment type="caution">
    <text evidence="3">The sequence shown here is derived from an EMBL/GenBank/DDBJ whole genome shotgun (WGS) entry which is preliminary data.</text>
</comment>